<reference evidence="1" key="1">
    <citation type="journal article" date="2021" name="New Phytol.">
        <title>Evolutionary innovations through gain and loss of genes in the ectomycorrhizal Boletales.</title>
        <authorList>
            <person name="Wu G."/>
            <person name="Miyauchi S."/>
            <person name="Morin E."/>
            <person name="Kuo A."/>
            <person name="Drula E."/>
            <person name="Varga T."/>
            <person name="Kohler A."/>
            <person name="Feng B."/>
            <person name="Cao Y."/>
            <person name="Lipzen A."/>
            <person name="Daum C."/>
            <person name="Hundley H."/>
            <person name="Pangilinan J."/>
            <person name="Johnson J."/>
            <person name="Barry K."/>
            <person name="LaButti K."/>
            <person name="Ng V."/>
            <person name="Ahrendt S."/>
            <person name="Min B."/>
            <person name="Choi I.G."/>
            <person name="Park H."/>
            <person name="Plett J.M."/>
            <person name="Magnuson J."/>
            <person name="Spatafora J.W."/>
            <person name="Nagy L.G."/>
            <person name="Henrissat B."/>
            <person name="Grigoriev I.V."/>
            <person name="Yang Z.L."/>
            <person name="Xu J."/>
            <person name="Martin F.M."/>
        </authorList>
    </citation>
    <scope>NUCLEOTIDE SEQUENCE</scope>
    <source>
        <strain evidence="1">KUC20120723A-06</strain>
    </source>
</reference>
<organism evidence="1 2">
    <name type="scientific">Leucogyrophana mollusca</name>
    <dbReference type="NCBI Taxonomy" id="85980"/>
    <lineage>
        <taxon>Eukaryota</taxon>
        <taxon>Fungi</taxon>
        <taxon>Dikarya</taxon>
        <taxon>Basidiomycota</taxon>
        <taxon>Agaricomycotina</taxon>
        <taxon>Agaricomycetes</taxon>
        <taxon>Agaricomycetidae</taxon>
        <taxon>Boletales</taxon>
        <taxon>Boletales incertae sedis</taxon>
        <taxon>Leucogyrophana</taxon>
    </lineage>
</organism>
<proteinExistence type="predicted"/>
<protein>
    <submittedName>
        <fullName evidence="1">Uncharacterized protein</fullName>
    </submittedName>
</protein>
<sequence length="914" mass="100065">MGRRSNQLHQAPPSRRSVVNQPHIQAPPAHFYSTSPTSPEDNAHIPPPLAVPVPSPKSPPQSYTPASSYNQLNTYAGQYTMSPQPPMNMVPGNQSYPYTHTHGYHPGVHGSMDSNVLQQNAHAGYQPMMQHLPHPSYPYHPHTPDAPHSSYPSNYSLAHVNGLSPPPHSPLSPQQAGSPHPGSYSGQPAQFHPMRYPSPPSPYTYGPQPFAPSPYQWYYVQGSPVPASYNEGMPMQYQHPYRKPMNYSQPVSHPEVVDSQPRFSRPSQTALSSPPAQSSPGVASQAGRRVIPPSQLGPPNVVNAPGNAPPSSSAAGPSRGSPVASELRSRNVKPVVRRDYHPNPPAHRSEWVMWAGNVPSDTTHDELWRFLKQPMSPRSDASGETVGSPSDGVASIFLISRSNCAFVNYDTADHLHRAILRFNGQQLRPQDTKCPRLVCRARKKEDDLRAGVGGQRGMGVHKRWIKEHRQPESEGEHPSPSSTSDDYRSSFSSSSDRASQAIGPLPPLSSSDEDGAHSPYHDHHSVKARSGSSYASTNSSFLSRYFPRRFFILKSLTQFDLDLSVERGLWATQKHNEAILDQAYRTSQDVFLIFSVNKSGEFYGYAKMTGRILHGERRVSWASRADSSASSLSSLSSAQGRRQEEAIPEEPNGAVPSPGSRGNPQASFFTPSEHRLVGDSPAPFTPSIQSASGIQTAPSSSHQPHPPHHQSAPGALGPLPPREFSITSPASNLSLSERKIRPAATTILKNVAQMPSDDIVLDKNAPLRAVRNKTSSIDESKSPLQPVAEEENVASGSDNEDKSKSAEEPVRQDDGVGARDVSWGETFKIEWICTQRLPFYQTRHLRNAWNHEREIKVSRDGTELEPGVGQQLLEEWKTLADAASGTQDSRPDNMRRRAARSTPALNGPTQEGPS</sequence>
<evidence type="ECO:0000313" key="1">
    <source>
        <dbReference type="EMBL" id="KAH7924518.1"/>
    </source>
</evidence>
<evidence type="ECO:0000313" key="2">
    <source>
        <dbReference type="Proteomes" id="UP000790709"/>
    </source>
</evidence>
<name>A0ACB8BJ03_9AGAM</name>
<gene>
    <name evidence="1" type="ORF">BV22DRAFT_1013117</name>
</gene>
<dbReference type="Proteomes" id="UP000790709">
    <property type="component" value="Unassembled WGS sequence"/>
</dbReference>
<accession>A0ACB8BJ03</accession>
<dbReference type="EMBL" id="MU266422">
    <property type="protein sequence ID" value="KAH7924518.1"/>
    <property type="molecule type" value="Genomic_DNA"/>
</dbReference>
<comment type="caution">
    <text evidence="1">The sequence shown here is derived from an EMBL/GenBank/DDBJ whole genome shotgun (WGS) entry which is preliminary data.</text>
</comment>
<keyword evidence="2" id="KW-1185">Reference proteome</keyword>